<reference evidence="1 2" key="1">
    <citation type="submission" date="2020-10" db="EMBL/GenBank/DDBJ databases">
        <title>Plant Genome Project.</title>
        <authorList>
            <person name="Zhang R.-G."/>
        </authorList>
    </citation>
    <scope>NUCLEOTIDE SEQUENCE [LARGE SCALE GENOMIC DNA]</scope>
    <source>
        <strain evidence="1">FAFU-HL-1</strain>
        <tissue evidence="1">Leaf</tissue>
    </source>
</reference>
<gene>
    <name evidence="1" type="ORF">SADUNF_Sadunf08G0133600</name>
</gene>
<proteinExistence type="predicted"/>
<protein>
    <submittedName>
        <fullName evidence="1">Uncharacterized protein</fullName>
    </submittedName>
</protein>
<evidence type="ECO:0000313" key="2">
    <source>
        <dbReference type="Proteomes" id="UP000657918"/>
    </source>
</evidence>
<dbReference type="Proteomes" id="UP000657918">
    <property type="component" value="Chromosome 8"/>
</dbReference>
<comment type="caution">
    <text evidence="1">The sequence shown here is derived from an EMBL/GenBank/DDBJ whole genome shotgun (WGS) entry which is preliminary data.</text>
</comment>
<sequence>MNFLLNNPKPPTSPHAVVRLQPGGDRQVLRKQTPPAYGLNVYHFIPSTKLCLLTTQPCTTTIATYVYKEYHMKS</sequence>
<organism evidence="1 2">
    <name type="scientific">Salix dunnii</name>
    <dbReference type="NCBI Taxonomy" id="1413687"/>
    <lineage>
        <taxon>Eukaryota</taxon>
        <taxon>Viridiplantae</taxon>
        <taxon>Streptophyta</taxon>
        <taxon>Embryophyta</taxon>
        <taxon>Tracheophyta</taxon>
        <taxon>Spermatophyta</taxon>
        <taxon>Magnoliopsida</taxon>
        <taxon>eudicotyledons</taxon>
        <taxon>Gunneridae</taxon>
        <taxon>Pentapetalae</taxon>
        <taxon>rosids</taxon>
        <taxon>fabids</taxon>
        <taxon>Malpighiales</taxon>
        <taxon>Salicaceae</taxon>
        <taxon>Saliceae</taxon>
        <taxon>Salix</taxon>
    </lineage>
</organism>
<keyword evidence="2" id="KW-1185">Reference proteome</keyword>
<accession>A0A835JYN6</accession>
<name>A0A835JYN6_9ROSI</name>
<evidence type="ECO:0000313" key="1">
    <source>
        <dbReference type="EMBL" id="KAF9677688.1"/>
    </source>
</evidence>
<dbReference type="EMBL" id="JADGMS010000008">
    <property type="protein sequence ID" value="KAF9677688.1"/>
    <property type="molecule type" value="Genomic_DNA"/>
</dbReference>
<dbReference type="AlphaFoldDB" id="A0A835JYN6"/>